<organism evidence="2 3">
    <name type="scientific">Natrarchaeobius chitinivorans</name>
    <dbReference type="NCBI Taxonomy" id="1679083"/>
    <lineage>
        <taxon>Archaea</taxon>
        <taxon>Methanobacteriati</taxon>
        <taxon>Methanobacteriota</taxon>
        <taxon>Stenosarchaea group</taxon>
        <taxon>Halobacteria</taxon>
        <taxon>Halobacteriales</taxon>
        <taxon>Natrialbaceae</taxon>
        <taxon>Natrarchaeobius</taxon>
    </lineage>
</organism>
<feature type="transmembrane region" description="Helical" evidence="1">
    <location>
        <begin position="65"/>
        <end position="84"/>
    </location>
</feature>
<name>A0A3N6NK67_NATCH</name>
<proteinExistence type="predicted"/>
<accession>A0A3N6NK67</accession>
<feature type="transmembrane region" description="Helical" evidence="1">
    <location>
        <begin position="20"/>
        <end position="45"/>
    </location>
</feature>
<sequence length="170" mass="19083">MKGGKDVLHSILKRKLWEYFGRFTLLHILLYVVFASIFVTLAPLIPVEHRVAFDVVEPYSLETAYILGQLLRGGVLALILYPFYDVFVRNERGWIVLFGALWGIAVIGTVEPQPGSIEGLIYTLTTATEHTIILTISAIQVFVFSVVLVHWERRNRGVSSYSQGGETDDG</sequence>
<dbReference type="AlphaFoldDB" id="A0A3N6NK67"/>
<keyword evidence="1" id="KW-1133">Transmembrane helix</keyword>
<keyword evidence="3" id="KW-1185">Reference proteome</keyword>
<evidence type="ECO:0000313" key="3">
    <source>
        <dbReference type="Proteomes" id="UP000281431"/>
    </source>
</evidence>
<dbReference type="EMBL" id="REFZ01000008">
    <property type="protein sequence ID" value="RQG99582.1"/>
    <property type="molecule type" value="Genomic_DNA"/>
</dbReference>
<gene>
    <name evidence="2" type="ORF">EA472_12985</name>
</gene>
<keyword evidence="1" id="KW-0812">Transmembrane</keyword>
<protein>
    <submittedName>
        <fullName evidence="2">Uncharacterized protein</fullName>
    </submittedName>
</protein>
<evidence type="ECO:0000313" key="2">
    <source>
        <dbReference type="EMBL" id="RQG99582.1"/>
    </source>
</evidence>
<dbReference type="Proteomes" id="UP000281431">
    <property type="component" value="Unassembled WGS sequence"/>
</dbReference>
<feature type="transmembrane region" description="Helical" evidence="1">
    <location>
        <begin position="130"/>
        <end position="151"/>
    </location>
</feature>
<evidence type="ECO:0000256" key="1">
    <source>
        <dbReference type="SAM" id="Phobius"/>
    </source>
</evidence>
<keyword evidence="1" id="KW-0472">Membrane</keyword>
<feature type="transmembrane region" description="Helical" evidence="1">
    <location>
        <begin position="93"/>
        <end position="110"/>
    </location>
</feature>
<reference evidence="2 3" key="1">
    <citation type="submission" date="2018-10" db="EMBL/GenBank/DDBJ databases">
        <title>Natrarchaeobius chitinivorans gen. nov., sp. nov., and Natrarchaeobius haloalkaliphilus sp. nov., alkaliphilic, chitin-utilizing haloarchaea from hypersaline alkaline lakes.</title>
        <authorList>
            <person name="Sorokin D.Y."/>
            <person name="Elcheninov A.G."/>
            <person name="Kostrikina N.A."/>
            <person name="Bale N.J."/>
            <person name="Sinninghe Damste J.S."/>
            <person name="Khijniak T.V."/>
            <person name="Kublanov I.V."/>
            <person name="Toshchakov S.V."/>
        </authorList>
    </citation>
    <scope>NUCLEOTIDE SEQUENCE [LARGE SCALE GENOMIC DNA]</scope>
    <source>
        <strain evidence="2 3">AArcht7</strain>
    </source>
</reference>
<comment type="caution">
    <text evidence="2">The sequence shown here is derived from an EMBL/GenBank/DDBJ whole genome shotgun (WGS) entry which is preliminary data.</text>
</comment>